<dbReference type="Proteomes" id="UP000603369">
    <property type="component" value="Unassembled WGS sequence"/>
</dbReference>
<keyword evidence="2" id="KW-1185">Reference proteome</keyword>
<dbReference type="InterPro" id="IPR025355">
    <property type="entry name" value="DUF4259"/>
</dbReference>
<reference evidence="1 2" key="1">
    <citation type="submission" date="2020-12" db="EMBL/GenBank/DDBJ databases">
        <title>Draft genome sequence of the commensal strain Corynebacterium tuberculostearicum MFP09/CIP 102622 isolated from human skin.</title>
        <authorList>
            <person name="Boukerb A.M."/>
            <person name="Janvier X."/>
            <person name="Feuilloley M.G.J."/>
            <person name="Groboillot A."/>
        </authorList>
    </citation>
    <scope>NUCLEOTIDE SEQUENCE [LARGE SCALE GENOMIC DNA]</scope>
    <source>
        <strain evidence="1 2">CIP 102622</strain>
    </source>
</reference>
<evidence type="ECO:0000313" key="1">
    <source>
        <dbReference type="EMBL" id="MBK3427136.1"/>
    </source>
</evidence>
<name>A0A7Y9ZUR7_9CORY</name>
<dbReference type="AlphaFoldDB" id="A0A7Y9ZUR7"/>
<organism evidence="1 2">
    <name type="scientific">Corynebacterium tuberculostearicum</name>
    <dbReference type="NCBI Taxonomy" id="38304"/>
    <lineage>
        <taxon>Bacteria</taxon>
        <taxon>Bacillati</taxon>
        <taxon>Actinomycetota</taxon>
        <taxon>Actinomycetes</taxon>
        <taxon>Mycobacteriales</taxon>
        <taxon>Corynebacteriaceae</taxon>
        <taxon>Corynebacterium</taxon>
    </lineage>
</organism>
<accession>A0A7Y9ZUR7</accession>
<protein>
    <submittedName>
        <fullName evidence="1">DUF4259 domain-containing protein</fullName>
    </submittedName>
</protein>
<dbReference type="Pfam" id="PF14078">
    <property type="entry name" value="DUF4259"/>
    <property type="match status" value="1"/>
</dbReference>
<comment type="caution">
    <text evidence="1">The sequence shown here is derived from an EMBL/GenBank/DDBJ whole genome shotgun (WGS) entry which is preliminary data.</text>
</comment>
<dbReference type="EMBL" id="JAEHFL010000001">
    <property type="protein sequence ID" value="MBK3427136.1"/>
    <property type="molecule type" value="Genomic_DNA"/>
</dbReference>
<sequence>MGTWDTGPFDNHAARELLASLRDGSFDLKAFQKSCAEEPMDSDDAETMIALGALLKLKADALPEGIHREDLAPLYTPQSKAWLRRRINSAMRPETSSVYALWETTGELEEWLRTAQDSLP</sequence>
<proteinExistence type="predicted"/>
<dbReference type="GeneID" id="78322221"/>
<gene>
    <name evidence="1" type="ORF">JDP02_01225</name>
</gene>
<dbReference type="RefSeq" id="WP_005323276.1">
    <property type="nucleotide sequence ID" value="NZ_CP068156.1"/>
</dbReference>
<evidence type="ECO:0000313" key="2">
    <source>
        <dbReference type="Proteomes" id="UP000603369"/>
    </source>
</evidence>